<dbReference type="Pfam" id="PF13302">
    <property type="entry name" value="Acetyltransf_3"/>
    <property type="match status" value="1"/>
</dbReference>
<dbReference type="PROSITE" id="PS51186">
    <property type="entry name" value="GNAT"/>
    <property type="match status" value="1"/>
</dbReference>
<organism evidence="8 9">
    <name type="scientific">Photobacterium marinum</name>
    <dbReference type="NCBI Taxonomy" id="1056511"/>
    <lineage>
        <taxon>Bacteria</taxon>
        <taxon>Pseudomonadati</taxon>
        <taxon>Pseudomonadota</taxon>
        <taxon>Gammaproteobacteria</taxon>
        <taxon>Vibrionales</taxon>
        <taxon>Vibrionaceae</taxon>
        <taxon>Photobacterium</taxon>
    </lineage>
</organism>
<evidence type="ECO:0000313" key="9">
    <source>
        <dbReference type="Proteomes" id="UP000011134"/>
    </source>
</evidence>
<dbReference type="PANTHER" id="PTHR43792">
    <property type="entry name" value="GNAT FAMILY, PUTATIVE (AFU_ORTHOLOGUE AFUA_3G00765)-RELATED-RELATED"/>
    <property type="match status" value="1"/>
</dbReference>
<evidence type="ECO:0000256" key="2">
    <source>
        <dbReference type="ARBA" id="ARBA00023315"/>
    </source>
</evidence>
<dbReference type="Gene3D" id="3.40.630.30">
    <property type="match status" value="1"/>
</dbReference>
<keyword evidence="1 8" id="KW-0808">Transferase</keyword>
<dbReference type="PANTHER" id="PTHR43792:SF8">
    <property type="entry name" value="[RIBOSOMAL PROTEIN US5]-ALANINE N-ACETYLTRANSFERASE"/>
    <property type="match status" value="1"/>
</dbReference>
<dbReference type="AlphaFoldDB" id="L8JJ91"/>
<dbReference type="OrthoDB" id="9801669at2"/>
<protein>
    <recommendedName>
        <fullName evidence="6">[Ribosomal protein uS5]-alanine N-acetyltransferase</fullName>
        <ecNumber evidence="4">2.3.1.267</ecNumber>
    </recommendedName>
</protein>
<name>L8JJ91_9GAMM</name>
<gene>
    <name evidence="8" type="ORF">C942_01441</name>
</gene>
<evidence type="ECO:0000256" key="3">
    <source>
        <dbReference type="ARBA" id="ARBA00038502"/>
    </source>
</evidence>
<evidence type="ECO:0000313" key="8">
    <source>
        <dbReference type="EMBL" id="ELR67512.1"/>
    </source>
</evidence>
<accession>L8JJ91</accession>
<comment type="similarity">
    <text evidence="3">Belongs to the acetyltransferase family. RimJ subfamily.</text>
</comment>
<evidence type="ECO:0000256" key="1">
    <source>
        <dbReference type="ARBA" id="ARBA00022679"/>
    </source>
</evidence>
<dbReference type="InterPro" id="IPR016181">
    <property type="entry name" value="Acyl_CoA_acyltransferase"/>
</dbReference>
<evidence type="ECO:0000259" key="7">
    <source>
        <dbReference type="PROSITE" id="PS51186"/>
    </source>
</evidence>
<keyword evidence="9" id="KW-1185">Reference proteome</keyword>
<dbReference type="NCBIfam" id="NF008072">
    <property type="entry name" value="PRK10809.1"/>
    <property type="match status" value="1"/>
</dbReference>
<sequence>MFHSIINRSPAIVVGDFKVRLITTKDVHQITAYYQRNRAYLQPWEPLRDEAFFTEAGWSKRLNQLSELHKHKLAYYFVIVRKGSNEICGVINFSNLVRHPFYACHVGYSLDENCQGKGVMRRALNAAVEWMFEEQHFHRVMAAYMPRNKRSEAVLKAAGFEKEGTAKDYLLINGRWEDHILTARINPHWNQPLL</sequence>
<dbReference type="EC" id="2.3.1.267" evidence="4"/>
<comment type="caution">
    <text evidence="8">The sequence shown here is derived from an EMBL/GenBank/DDBJ whole genome shotgun (WGS) entry which is preliminary data.</text>
</comment>
<dbReference type="GO" id="GO:0008999">
    <property type="term" value="F:protein-N-terminal-alanine acetyltransferase activity"/>
    <property type="evidence" value="ECO:0007669"/>
    <property type="project" value="UniProtKB-EC"/>
</dbReference>
<comment type="catalytic activity">
    <reaction evidence="5">
        <text>N-terminal L-alanyl-[ribosomal protein uS5] + acetyl-CoA = N-terminal N(alpha)-acetyl-L-alanyl-[ribosomal protein uS5] + CoA + H(+)</text>
        <dbReference type="Rhea" id="RHEA:43752"/>
        <dbReference type="Rhea" id="RHEA-COMP:10672"/>
        <dbReference type="Rhea" id="RHEA-COMP:10673"/>
        <dbReference type="ChEBI" id="CHEBI:15378"/>
        <dbReference type="ChEBI" id="CHEBI:57287"/>
        <dbReference type="ChEBI" id="CHEBI:57288"/>
        <dbReference type="ChEBI" id="CHEBI:64718"/>
        <dbReference type="ChEBI" id="CHEBI:83683"/>
        <dbReference type="EC" id="2.3.1.267"/>
    </reaction>
</comment>
<reference evidence="8 9" key="1">
    <citation type="submission" date="2012-12" db="EMBL/GenBank/DDBJ databases">
        <title>Genome Assembly of Photobacterium sp. AK15.</title>
        <authorList>
            <person name="Khatri I."/>
            <person name="Vaidya B."/>
            <person name="Srinivas T.N.R."/>
            <person name="Subramanian S."/>
            <person name="Pinnaka A."/>
        </authorList>
    </citation>
    <scope>NUCLEOTIDE SEQUENCE [LARGE SCALE GENOMIC DNA]</scope>
    <source>
        <strain evidence="8 9">AK15</strain>
    </source>
</reference>
<dbReference type="CDD" id="cd04301">
    <property type="entry name" value="NAT_SF"/>
    <property type="match status" value="1"/>
</dbReference>
<dbReference type="PATRIC" id="fig|1056511.3.peg.514"/>
<dbReference type="FunFam" id="3.40.630.30:FF:000005">
    <property type="entry name" value="Ribosomal protein alanine acetyltransferase"/>
    <property type="match status" value="1"/>
</dbReference>
<dbReference type="Proteomes" id="UP000011134">
    <property type="component" value="Unassembled WGS sequence"/>
</dbReference>
<dbReference type="RefSeq" id="WP_007462064.1">
    <property type="nucleotide sequence ID" value="NZ_AMZO01000002.1"/>
</dbReference>
<dbReference type="InterPro" id="IPR000182">
    <property type="entry name" value="GNAT_dom"/>
</dbReference>
<dbReference type="GO" id="GO:0005737">
    <property type="term" value="C:cytoplasm"/>
    <property type="evidence" value="ECO:0007669"/>
    <property type="project" value="TreeGrafter"/>
</dbReference>
<dbReference type="SUPFAM" id="SSF55729">
    <property type="entry name" value="Acyl-CoA N-acyltransferases (Nat)"/>
    <property type="match status" value="1"/>
</dbReference>
<proteinExistence type="inferred from homology"/>
<feature type="domain" description="N-acetyltransferase" evidence="7">
    <location>
        <begin position="17"/>
        <end position="182"/>
    </location>
</feature>
<evidence type="ECO:0000256" key="4">
    <source>
        <dbReference type="ARBA" id="ARBA00039124"/>
    </source>
</evidence>
<dbReference type="InterPro" id="IPR051531">
    <property type="entry name" value="N-acetyltransferase"/>
</dbReference>
<dbReference type="EMBL" id="AMZO01000002">
    <property type="protein sequence ID" value="ELR67512.1"/>
    <property type="molecule type" value="Genomic_DNA"/>
</dbReference>
<evidence type="ECO:0000256" key="5">
    <source>
        <dbReference type="ARBA" id="ARBA00048922"/>
    </source>
</evidence>
<keyword evidence="2" id="KW-0012">Acyltransferase</keyword>
<evidence type="ECO:0000256" key="6">
    <source>
        <dbReference type="ARBA" id="ARBA00074015"/>
    </source>
</evidence>